<accession>A0ABQ3TTH1</accession>
<name>A0ABQ3TTH1_STRHY</name>
<feature type="region of interest" description="Disordered" evidence="1">
    <location>
        <begin position="1"/>
        <end position="38"/>
    </location>
</feature>
<protein>
    <submittedName>
        <fullName evidence="2">Uncharacterized protein</fullName>
    </submittedName>
</protein>
<keyword evidence="3" id="KW-1185">Reference proteome</keyword>
<sequence>MRLGLGLGGRGAAVGGRGCRTRREEDGEEDGEGGGAAWPWVRRAVDAATAVTSGGPPASYAFA</sequence>
<evidence type="ECO:0000313" key="3">
    <source>
        <dbReference type="Proteomes" id="UP001054854"/>
    </source>
</evidence>
<proteinExistence type="predicted"/>
<comment type="caution">
    <text evidence="2">The sequence shown here is derived from an EMBL/GenBank/DDBJ whole genome shotgun (WGS) entry which is preliminary data.</text>
</comment>
<evidence type="ECO:0000256" key="1">
    <source>
        <dbReference type="SAM" id="MobiDB-lite"/>
    </source>
</evidence>
<dbReference type="RefSeq" id="WP_079106737.1">
    <property type="nucleotide sequence ID" value="NZ_BNEK01000002.1"/>
</dbReference>
<dbReference type="EMBL" id="BNEK01000002">
    <property type="protein sequence ID" value="GHJ26605.1"/>
    <property type="molecule type" value="Genomic_DNA"/>
</dbReference>
<dbReference type="Proteomes" id="UP001054854">
    <property type="component" value="Unassembled WGS sequence"/>
</dbReference>
<evidence type="ECO:0000313" key="2">
    <source>
        <dbReference type="EMBL" id="GHJ26605.1"/>
    </source>
</evidence>
<reference evidence="2" key="1">
    <citation type="submission" date="2024-05" db="EMBL/GenBank/DDBJ databases">
        <title>Whole genome shotgun sequence of Streptomyces hygroscopicus NBRC 113678.</title>
        <authorList>
            <person name="Komaki H."/>
            <person name="Tamura T."/>
        </authorList>
    </citation>
    <scope>NUCLEOTIDE SEQUENCE</scope>
    <source>
        <strain evidence="2">N11-34</strain>
    </source>
</reference>
<gene>
    <name evidence="2" type="ORF">TPA0910_10380</name>
</gene>
<feature type="compositionally biased region" description="Gly residues" evidence="1">
    <location>
        <begin position="1"/>
        <end position="18"/>
    </location>
</feature>
<organism evidence="2 3">
    <name type="scientific">Streptomyces hygroscopicus</name>
    <dbReference type="NCBI Taxonomy" id="1912"/>
    <lineage>
        <taxon>Bacteria</taxon>
        <taxon>Bacillati</taxon>
        <taxon>Actinomycetota</taxon>
        <taxon>Actinomycetes</taxon>
        <taxon>Kitasatosporales</taxon>
        <taxon>Streptomycetaceae</taxon>
        <taxon>Streptomyces</taxon>
        <taxon>Streptomyces violaceusniger group</taxon>
    </lineage>
</organism>